<feature type="compositionally biased region" description="Basic and acidic residues" evidence="1">
    <location>
        <begin position="171"/>
        <end position="193"/>
    </location>
</feature>
<evidence type="ECO:0000256" key="1">
    <source>
        <dbReference type="SAM" id="MobiDB-lite"/>
    </source>
</evidence>
<dbReference type="AlphaFoldDB" id="A0A371EXP2"/>
<proteinExistence type="predicted"/>
<dbReference type="Proteomes" id="UP000257109">
    <property type="component" value="Unassembled WGS sequence"/>
</dbReference>
<dbReference type="EMBL" id="QJKJ01011570">
    <property type="protein sequence ID" value="RDX70779.1"/>
    <property type="molecule type" value="Genomic_DNA"/>
</dbReference>
<protein>
    <submittedName>
        <fullName evidence="2">Uncharacterized protein</fullName>
    </submittedName>
</protein>
<accession>A0A371EXP2</accession>
<keyword evidence="3" id="KW-1185">Reference proteome</keyword>
<feature type="region of interest" description="Disordered" evidence="1">
    <location>
        <begin position="162"/>
        <end position="228"/>
    </location>
</feature>
<comment type="caution">
    <text evidence="2">The sequence shown here is derived from an EMBL/GenBank/DDBJ whole genome shotgun (WGS) entry which is preliminary data.</text>
</comment>
<organism evidence="2 3">
    <name type="scientific">Mucuna pruriens</name>
    <name type="common">Velvet bean</name>
    <name type="synonym">Dolichos pruriens</name>
    <dbReference type="NCBI Taxonomy" id="157652"/>
    <lineage>
        <taxon>Eukaryota</taxon>
        <taxon>Viridiplantae</taxon>
        <taxon>Streptophyta</taxon>
        <taxon>Embryophyta</taxon>
        <taxon>Tracheophyta</taxon>
        <taxon>Spermatophyta</taxon>
        <taxon>Magnoliopsida</taxon>
        <taxon>eudicotyledons</taxon>
        <taxon>Gunneridae</taxon>
        <taxon>Pentapetalae</taxon>
        <taxon>rosids</taxon>
        <taxon>fabids</taxon>
        <taxon>Fabales</taxon>
        <taxon>Fabaceae</taxon>
        <taxon>Papilionoideae</taxon>
        <taxon>50 kb inversion clade</taxon>
        <taxon>NPAAA clade</taxon>
        <taxon>indigoferoid/millettioid clade</taxon>
        <taxon>Phaseoleae</taxon>
        <taxon>Mucuna</taxon>
    </lineage>
</organism>
<gene>
    <name evidence="2" type="ORF">CR513_49933</name>
</gene>
<evidence type="ECO:0000313" key="2">
    <source>
        <dbReference type="EMBL" id="RDX70779.1"/>
    </source>
</evidence>
<feature type="non-terminal residue" evidence="2">
    <location>
        <position position="1"/>
    </location>
</feature>
<evidence type="ECO:0000313" key="3">
    <source>
        <dbReference type="Proteomes" id="UP000257109"/>
    </source>
</evidence>
<name>A0A371EXP2_MUCPR</name>
<sequence>MISRTKALILNDVILVWDRLEISATKIVQFGDRFSRMTYFIPCHKIDDAGHVANLFFKEVIQVKYIKSHRALKNSKDENSMTKLKEAKKLIRKEGMKVPYIAFLTPRFVLDKGVKPMRTMLTYLRAYDRCIRMTIVRPQNCLGPSLQHTFVDLTMTRIENGIMGSGVSSHNQRELRDKEKKTDDRTKETRREPQGQIEGEGEVLDERKKRLDSSGYQVKTSPPPLSEAETKSPFLYLVARAKCISARWWRQCALIESLGPISILTSRTLVGTLVGMKQSHLTNDLRTKADSISAPRDKSC</sequence>
<reference evidence="2" key="1">
    <citation type="submission" date="2018-05" db="EMBL/GenBank/DDBJ databases">
        <title>Draft genome of Mucuna pruriens seed.</title>
        <authorList>
            <person name="Nnadi N.E."/>
            <person name="Vos R."/>
            <person name="Hasami M.H."/>
            <person name="Devisetty U.K."/>
            <person name="Aguiy J.C."/>
        </authorList>
    </citation>
    <scope>NUCLEOTIDE SEQUENCE [LARGE SCALE GENOMIC DNA]</scope>
    <source>
        <strain evidence="2">JCA_2017</strain>
    </source>
</reference>